<dbReference type="GO" id="GO:0005634">
    <property type="term" value="C:nucleus"/>
    <property type="evidence" value="ECO:0007669"/>
    <property type="project" value="TreeGrafter"/>
</dbReference>
<dbReference type="PANTHER" id="PTHR46060">
    <property type="entry name" value="MARINER MOS1 TRANSPOSASE-LIKE PROTEIN"/>
    <property type="match status" value="1"/>
</dbReference>
<accession>A0A026VZ72</accession>
<organism evidence="2 3">
    <name type="scientific">Ooceraea biroi</name>
    <name type="common">Clonal raider ant</name>
    <name type="synonym">Cerapachys biroi</name>
    <dbReference type="NCBI Taxonomy" id="2015173"/>
    <lineage>
        <taxon>Eukaryota</taxon>
        <taxon>Metazoa</taxon>
        <taxon>Ecdysozoa</taxon>
        <taxon>Arthropoda</taxon>
        <taxon>Hexapoda</taxon>
        <taxon>Insecta</taxon>
        <taxon>Pterygota</taxon>
        <taxon>Neoptera</taxon>
        <taxon>Endopterygota</taxon>
        <taxon>Hymenoptera</taxon>
        <taxon>Apocrita</taxon>
        <taxon>Aculeata</taxon>
        <taxon>Formicoidea</taxon>
        <taxon>Formicidae</taxon>
        <taxon>Dorylinae</taxon>
        <taxon>Ooceraea</taxon>
    </lineage>
</organism>
<gene>
    <name evidence="2" type="ORF">X777_12804</name>
</gene>
<dbReference type="GO" id="GO:0006303">
    <property type="term" value="P:double-strand break repair via nonhomologous end joining"/>
    <property type="evidence" value="ECO:0007669"/>
    <property type="project" value="TreeGrafter"/>
</dbReference>
<dbReference type="OMA" id="EDSANCC"/>
<name>A0A026VZ72_OOCBI</name>
<sequence length="102" mass="11718">IFLYEFKLSHSTAKAARNINTAFREDFVSDRTIRRWFEKFRSGNTNLDNLPRGHAPLVVDDNVLKDMVEADSHLSVRDVASAFTIRLFSDIYNKSHGESEKA</sequence>
<dbReference type="GO" id="GO:0035861">
    <property type="term" value="C:site of double-strand break"/>
    <property type="evidence" value="ECO:0007669"/>
    <property type="project" value="TreeGrafter"/>
</dbReference>
<dbReference type="EMBL" id="KK107547">
    <property type="protein sequence ID" value="EZA49067.1"/>
    <property type="molecule type" value="Genomic_DNA"/>
</dbReference>
<dbReference type="GO" id="GO:0032259">
    <property type="term" value="P:methylation"/>
    <property type="evidence" value="ECO:0007669"/>
    <property type="project" value="UniProtKB-KW"/>
</dbReference>
<evidence type="ECO:0000259" key="1">
    <source>
        <dbReference type="Pfam" id="PF17906"/>
    </source>
</evidence>
<dbReference type="GO" id="GO:0031297">
    <property type="term" value="P:replication fork processing"/>
    <property type="evidence" value="ECO:0007669"/>
    <property type="project" value="TreeGrafter"/>
</dbReference>
<feature type="non-terminal residue" evidence="2">
    <location>
        <position position="1"/>
    </location>
</feature>
<dbReference type="Gene3D" id="1.10.10.1450">
    <property type="match status" value="1"/>
</dbReference>
<dbReference type="InterPro" id="IPR052709">
    <property type="entry name" value="Transposase-MT_Hybrid"/>
</dbReference>
<keyword evidence="2" id="KW-0489">Methyltransferase</keyword>
<feature type="domain" description="Mos1 transposase HTH" evidence="1">
    <location>
        <begin position="1"/>
        <end position="44"/>
    </location>
</feature>
<dbReference type="AlphaFoldDB" id="A0A026VZ72"/>
<dbReference type="GO" id="GO:0044774">
    <property type="term" value="P:mitotic DNA integrity checkpoint signaling"/>
    <property type="evidence" value="ECO:0007669"/>
    <property type="project" value="TreeGrafter"/>
</dbReference>
<dbReference type="GO" id="GO:0046975">
    <property type="term" value="F:histone H3K36 methyltransferase activity"/>
    <property type="evidence" value="ECO:0007669"/>
    <property type="project" value="TreeGrafter"/>
</dbReference>
<protein>
    <submittedName>
        <fullName evidence="2">Histone-lysine N-methyltransferase SETMAR</fullName>
    </submittedName>
</protein>
<dbReference type="GO" id="GO:0042800">
    <property type="term" value="F:histone H3K4 methyltransferase activity"/>
    <property type="evidence" value="ECO:0007669"/>
    <property type="project" value="TreeGrafter"/>
</dbReference>
<evidence type="ECO:0000313" key="3">
    <source>
        <dbReference type="Proteomes" id="UP000053097"/>
    </source>
</evidence>
<dbReference type="GO" id="GO:0003690">
    <property type="term" value="F:double-stranded DNA binding"/>
    <property type="evidence" value="ECO:0007669"/>
    <property type="project" value="TreeGrafter"/>
</dbReference>
<dbReference type="GO" id="GO:0003697">
    <property type="term" value="F:single-stranded DNA binding"/>
    <property type="evidence" value="ECO:0007669"/>
    <property type="project" value="TreeGrafter"/>
</dbReference>
<dbReference type="PANTHER" id="PTHR46060:SF2">
    <property type="entry name" value="HISTONE-LYSINE N-METHYLTRANSFERASE SETMAR"/>
    <property type="match status" value="1"/>
</dbReference>
<evidence type="ECO:0000313" key="2">
    <source>
        <dbReference type="EMBL" id="EZA49067.1"/>
    </source>
</evidence>
<dbReference type="GO" id="GO:0000014">
    <property type="term" value="F:single-stranded DNA endodeoxyribonuclease activity"/>
    <property type="evidence" value="ECO:0007669"/>
    <property type="project" value="TreeGrafter"/>
</dbReference>
<dbReference type="Proteomes" id="UP000053097">
    <property type="component" value="Unassembled WGS sequence"/>
</dbReference>
<dbReference type="GO" id="GO:0000729">
    <property type="term" value="P:DNA double-strand break processing"/>
    <property type="evidence" value="ECO:0007669"/>
    <property type="project" value="TreeGrafter"/>
</dbReference>
<keyword evidence="2" id="KW-0808">Transferase</keyword>
<proteinExistence type="predicted"/>
<dbReference type="GO" id="GO:0044547">
    <property type="term" value="F:DNA topoisomerase binding"/>
    <property type="evidence" value="ECO:0007669"/>
    <property type="project" value="TreeGrafter"/>
</dbReference>
<dbReference type="GO" id="GO:0000793">
    <property type="term" value="C:condensed chromosome"/>
    <property type="evidence" value="ECO:0007669"/>
    <property type="project" value="TreeGrafter"/>
</dbReference>
<dbReference type="GO" id="GO:0015074">
    <property type="term" value="P:DNA integration"/>
    <property type="evidence" value="ECO:0007669"/>
    <property type="project" value="TreeGrafter"/>
</dbReference>
<dbReference type="Pfam" id="PF17906">
    <property type="entry name" value="HTH_48"/>
    <property type="match status" value="1"/>
</dbReference>
<dbReference type="InterPro" id="IPR041426">
    <property type="entry name" value="Mos1_HTH"/>
</dbReference>
<reference evidence="2 3" key="1">
    <citation type="journal article" date="2014" name="Curr. Biol.">
        <title>The genome of the clonal raider ant Cerapachys biroi.</title>
        <authorList>
            <person name="Oxley P.R."/>
            <person name="Ji L."/>
            <person name="Fetter-Pruneda I."/>
            <person name="McKenzie S.K."/>
            <person name="Li C."/>
            <person name="Hu H."/>
            <person name="Zhang G."/>
            <person name="Kronauer D.J."/>
        </authorList>
    </citation>
    <scope>NUCLEOTIDE SEQUENCE [LARGE SCALE GENOMIC DNA]</scope>
</reference>
<keyword evidence="3" id="KW-1185">Reference proteome</keyword>